<keyword evidence="2" id="KW-1185">Reference proteome</keyword>
<dbReference type="RefSeq" id="WP_326014419.1">
    <property type="nucleotide sequence ID" value="NZ_JAOZYC010000019.1"/>
</dbReference>
<name>A0ABU6EZX2_9ACTN</name>
<sequence length="144" mass="15196">MPTVVHQPPAAAPGKRHPLALTVTLPATTASAGIARSAVTAALHRHGLDRFALVACLAVTELAACAARTAPDTAIHIELAEYERGLRLLAHSAQPAAPCTRRGLWLLSAAIDDWGGTWGVLDTHARPHTHTPPSRTLTWIGLPH</sequence>
<evidence type="ECO:0000313" key="2">
    <source>
        <dbReference type="Proteomes" id="UP001354931"/>
    </source>
</evidence>
<dbReference type="Proteomes" id="UP001354931">
    <property type="component" value="Unassembled WGS sequence"/>
</dbReference>
<dbReference type="Gene3D" id="3.30.565.10">
    <property type="entry name" value="Histidine kinase-like ATPase, C-terminal domain"/>
    <property type="match status" value="1"/>
</dbReference>
<accession>A0ABU6EZX2</accession>
<protein>
    <recommendedName>
        <fullName evidence="3">ATP-binding protein</fullName>
    </recommendedName>
</protein>
<gene>
    <name evidence="1" type="ORF">OKJ99_04520</name>
</gene>
<evidence type="ECO:0000313" key="1">
    <source>
        <dbReference type="EMBL" id="MEB8336778.1"/>
    </source>
</evidence>
<dbReference type="InterPro" id="IPR036890">
    <property type="entry name" value="HATPase_C_sf"/>
</dbReference>
<organism evidence="1 2">
    <name type="scientific">Streptomyces endophyticus</name>
    <dbReference type="NCBI Taxonomy" id="714166"/>
    <lineage>
        <taxon>Bacteria</taxon>
        <taxon>Bacillati</taxon>
        <taxon>Actinomycetota</taxon>
        <taxon>Actinomycetes</taxon>
        <taxon>Kitasatosporales</taxon>
        <taxon>Streptomycetaceae</taxon>
        <taxon>Streptomyces</taxon>
    </lineage>
</organism>
<dbReference type="EMBL" id="JAOZYC010000019">
    <property type="protein sequence ID" value="MEB8336778.1"/>
    <property type="molecule type" value="Genomic_DNA"/>
</dbReference>
<reference evidence="1 2" key="1">
    <citation type="submission" date="2022-10" db="EMBL/GenBank/DDBJ databases">
        <authorList>
            <person name="Xie J."/>
            <person name="Shen N."/>
        </authorList>
    </citation>
    <scope>NUCLEOTIDE SEQUENCE [LARGE SCALE GENOMIC DNA]</scope>
    <source>
        <strain evidence="1 2">YIM65594</strain>
    </source>
</reference>
<proteinExistence type="predicted"/>
<comment type="caution">
    <text evidence="1">The sequence shown here is derived from an EMBL/GenBank/DDBJ whole genome shotgun (WGS) entry which is preliminary data.</text>
</comment>
<evidence type="ECO:0008006" key="3">
    <source>
        <dbReference type="Google" id="ProtNLM"/>
    </source>
</evidence>